<accession>A0A0U5GD57</accession>
<dbReference type="AlphaFoldDB" id="A0A0U5GD57"/>
<evidence type="ECO:0000313" key="2">
    <source>
        <dbReference type="Proteomes" id="UP000054771"/>
    </source>
</evidence>
<name>A0A0U5GD57_ASPCI</name>
<dbReference type="Proteomes" id="UP000054771">
    <property type="component" value="Unassembled WGS sequence"/>
</dbReference>
<proteinExistence type="predicted"/>
<evidence type="ECO:0000313" key="1">
    <source>
        <dbReference type="EMBL" id="CEL09600.1"/>
    </source>
</evidence>
<organism evidence="1 2">
    <name type="scientific">Aspergillus calidoustus</name>
    <dbReference type="NCBI Taxonomy" id="454130"/>
    <lineage>
        <taxon>Eukaryota</taxon>
        <taxon>Fungi</taxon>
        <taxon>Dikarya</taxon>
        <taxon>Ascomycota</taxon>
        <taxon>Pezizomycotina</taxon>
        <taxon>Eurotiomycetes</taxon>
        <taxon>Eurotiomycetidae</taxon>
        <taxon>Eurotiales</taxon>
        <taxon>Aspergillaceae</taxon>
        <taxon>Aspergillus</taxon>
        <taxon>Aspergillus subgen. Nidulantes</taxon>
    </lineage>
</organism>
<gene>
    <name evidence="1" type="ORF">ASPCAL12735</name>
</gene>
<protein>
    <submittedName>
        <fullName evidence="1">Uncharacterized protein</fullName>
    </submittedName>
</protein>
<dbReference type="EMBL" id="CDMC01000014">
    <property type="protein sequence ID" value="CEL09600.1"/>
    <property type="molecule type" value="Genomic_DNA"/>
</dbReference>
<keyword evidence="2" id="KW-1185">Reference proteome</keyword>
<reference evidence="2" key="1">
    <citation type="journal article" date="2016" name="Genome Announc.">
        <title>Draft genome sequences of fungus Aspergillus calidoustus.</title>
        <authorList>
            <person name="Horn F."/>
            <person name="Linde J."/>
            <person name="Mattern D.J."/>
            <person name="Walther G."/>
            <person name="Guthke R."/>
            <person name="Scherlach K."/>
            <person name="Martin K."/>
            <person name="Brakhage A.A."/>
            <person name="Petzke L."/>
            <person name="Valiante V."/>
        </authorList>
    </citation>
    <scope>NUCLEOTIDE SEQUENCE [LARGE SCALE GENOMIC DNA]</scope>
    <source>
        <strain evidence="2">SF006504</strain>
    </source>
</reference>
<sequence>MSDYRLTITESILEHARPSNEVFSISSEDSEFEELQEGEKIVNDDVVVDLSVINRYLADIGISEWLGKGTSHDTSNDMGHAAAVESSSRHLNQTAAAHQPEEDRLGNARLGYGLKLVRHGIYEDRPSSLIVLDFDFNYDSTCAITRAQISIIFGSKITQESAEPPNVSIVPFATDMRWPRKASGPLADTEISDQTTWKLNLGAQGYNIESPEFMRSISGKKTDSGWRIAGGPVFVNKPFPCRRGFLWTVNGHEFNRFPVPENFSLGMIVNHDMVDYWVQVNIEGSLRGVIKNHAAKLWA</sequence>